<dbReference type="AlphaFoldDB" id="A0AAN7M3F7"/>
<evidence type="ECO:0000313" key="19">
    <source>
        <dbReference type="EMBL" id="KAK4798416.1"/>
    </source>
</evidence>
<comment type="similarity">
    <text evidence="3">In the C-terminal section; belongs to the protein kinase superfamily. Ser/Thr protein kinase family.</text>
</comment>
<dbReference type="SUPFAM" id="SSF56112">
    <property type="entry name" value="Protein kinase-like (PK-like)"/>
    <property type="match status" value="1"/>
</dbReference>
<comment type="similarity">
    <text evidence="2">In the N-terminal section; belongs to the leguminous lectin family.</text>
</comment>
<keyword evidence="14" id="KW-0675">Receptor</keyword>
<keyword evidence="11 16" id="KW-0067">ATP-binding</keyword>
<dbReference type="InterPro" id="IPR052059">
    <property type="entry name" value="CR_Ser/Thr_kinase"/>
</dbReference>
<keyword evidence="12" id="KW-1133">Transmembrane helix</keyword>
<keyword evidence="4" id="KW-1003">Cell membrane</keyword>
<dbReference type="GO" id="GO:0005886">
    <property type="term" value="C:plasma membrane"/>
    <property type="evidence" value="ECO:0007669"/>
    <property type="project" value="UniProtKB-SubCell"/>
</dbReference>
<evidence type="ECO:0000256" key="17">
    <source>
        <dbReference type="RuleBase" id="RU000304"/>
    </source>
</evidence>
<dbReference type="Gene3D" id="3.30.200.20">
    <property type="entry name" value="Phosphorylase Kinase, domain 1"/>
    <property type="match status" value="1"/>
</dbReference>
<name>A0AAN7M3F7_TRANT</name>
<comment type="subcellular location">
    <subcellularLocation>
        <location evidence="1">Cell membrane</location>
        <topology evidence="1">Single-pass type I membrane protein</topology>
    </subcellularLocation>
</comment>
<evidence type="ECO:0000256" key="4">
    <source>
        <dbReference type="ARBA" id="ARBA00022475"/>
    </source>
</evidence>
<comment type="caution">
    <text evidence="19">The sequence shown here is derived from an EMBL/GenBank/DDBJ whole genome shotgun (WGS) entry which is preliminary data.</text>
</comment>
<evidence type="ECO:0000256" key="14">
    <source>
        <dbReference type="ARBA" id="ARBA00023170"/>
    </source>
</evidence>
<evidence type="ECO:0000256" key="15">
    <source>
        <dbReference type="ARBA" id="ARBA00023180"/>
    </source>
</evidence>
<comment type="similarity">
    <text evidence="17">Belongs to the protein kinase superfamily.</text>
</comment>
<dbReference type="GO" id="GO:0005524">
    <property type="term" value="F:ATP binding"/>
    <property type="evidence" value="ECO:0007669"/>
    <property type="project" value="UniProtKB-UniRule"/>
</dbReference>
<dbReference type="EMBL" id="JAXQNO010000005">
    <property type="protein sequence ID" value="KAK4798416.1"/>
    <property type="molecule type" value="Genomic_DNA"/>
</dbReference>
<evidence type="ECO:0000256" key="3">
    <source>
        <dbReference type="ARBA" id="ARBA00010217"/>
    </source>
</evidence>
<keyword evidence="9 16" id="KW-0547">Nucleotide-binding</keyword>
<dbReference type="GO" id="GO:0030246">
    <property type="term" value="F:carbohydrate binding"/>
    <property type="evidence" value="ECO:0007669"/>
    <property type="project" value="UniProtKB-KW"/>
</dbReference>
<dbReference type="Gene3D" id="1.10.510.10">
    <property type="entry name" value="Transferase(Phosphotransferase) domain 1"/>
    <property type="match status" value="1"/>
</dbReference>
<sequence>MKLKIFLPFWRCFSLEDAVTVDRNKNDGSARRHDFRLFSYREMKAATNNFNSSNKIGEGAFGSVYKGRLGDGTAVAVKVLSVELESLKGEREFLAEITALSNLRHQNLVTLRGCCIEGADRFLVYDYMENICLVHSMLGEEQKRRKFNWKLRRDILMGIARALAYLHEEVRPYIVHRDIKGSNILLDGQFTPKVADFGLSKLFGDNMSHISTRVAGTLGYLAPEYAISGHLTRKSDVYSFGVLLLEIITGRPVIVFEMENGEHHLVQKVLPWKFQRQTVFAYLRTFLSSLYVLMFHCGFLLKVWEAYKEGKLVEMVDPILEDCPKEEVDRVLKVGLLCVQEAARRRPMMSAVVQMFSDEMDLQNVEIWQPGYIVNLMDIHIEDQKSNQSFFSRESNSPIMAV</sequence>
<proteinExistence type="inferred from homology"/>
<dbReference type="SMART" id="SM00220">
    <property type="entry name" value="S_TKc"/>
    <property type="match status" value="1"/>
</dbReference>
<dbReference type="Pfam" id="PF00069">
    <property type="entry name" value="Pkinase"/>
    <property type="match status" value="1"/>
</dbReference>
<evidence type="ECO:0000256" key="12">
    <source>
        <dbReference type="ARBA" id="ARBA00022989"/>
    </source>
</evidence>
<organism evidence="19 20">
    <name type="scientific">Trapa natans</name>
    <name type="common">Water chestnut</name>
    <dbReference type="NCBI Taxonomy" id="22666"/>
    <lineage>
        <taxon>Eukaryota</taxon>
        <taxon>Viridiplantae</taxon>
        <taxon>Streptophyta</taxon>
        <taxon>Embryophyta</taxon>
        <taxon>Tracheophyta</taxon>
        <taxon>Spermatophyta</taxon>
        <taxon>Magnoliopsida</taxon>
        <taxon>eudicotyledons</taxon>
        <taxon>Gunneridae</taxon>
        <taxon>Pentapetalae</taxon>
        <taxon>rosids</taxon>
        <taxon>malvids</taxon>
        <taxon>Myrtales</taxon>
        <taxon>Lythraceae</taxon>
        <taxon>Trapa</taxon>
    </lineage>
</organism>
<feature type="domain" description="Protein kinase" evidence="18">
    <location>
        <begin position="50"/>
        <end position="360"/>
    </location>
</feature>
<protein>
    <recommendedName>
        <fullName evidence="18">Protein kinase domain-containing protein</fullName>
    </recommendedName>
</protein>
<evidence type="ECO:0000256" key="6">
    <source>
        <dbReference type="ARBA" id="ARBA00022692"/>
    </source>
</evidence>
<dbReference type="InterPro" id="IPR008271">
    <property type="entry name" value="Ser/Thr_kinase_AS"/>
</dbReference>
<dbReference type="PROSITE" id="PS00107">
    <property type="entry name" value="PROTEIN_KINASE_ATP"/>
    <property type="match status" value="1"/>
</dbReference>
<evidence type="ECO:0000313" key="20">
    <source>
        <dbReference type="Proteomes" id="UP001346149"/>
    </source>
</evidence>
<evidence type="ECO:0000259" key="18">
    <source>
        <dbReference type="PROSITE" id="PS50011"/>
    </source>
</evidence>
<dbReference type="PANTHER" id="PTHR47973">
    <property type="entry name" value="CYSTEINE-RICH RECEPTOR-LIKE PROTEIN KINASE 3"/>
    <property type="match status" value="1"/>
</dbReference>
<evidence type="ECO:0000256" key="2">
    <source>
        <dbReference type="ARBA" id="ARBA00008536"/>
    </source>
</evidence>
<dbReference type="PROSITE" id="PS50011">
    <property type="entry name" value="PROTEIN_KINASE_DOM"/>
    <property type="match status" value="1"/>
</dbReference>
<keyword evidence="13" id="KW-0472">Membrane</keyword>
<evidence type="ECO:0000256" key="16">
    <source>
        <dbReference type="PROSITE-ProRule" id="PRU10141"/>
    </source>
</evidence>
<evidence type="ECO:0000256" key="9">
    <source>
        <dbReference type="ARBA" id="ARBA00022741"/>
    </source>
</evidence>
<dbReference type="FunFam" id="1.10.510.10:FF:000240">
    <property type="entry name" value="Lectin-domain containing receptor kinase A4.3"/>
    <property type="match status" value="1"/>
</dbReference>
<keyword evidence="5" id="KW-0808">Transferase</keyword>
<accession>A0AAN7M3F7</accession>
<evidence type="ECO:0000256" key="13">
    <source>
        <dbReference type="ARBA" id="ARBA00023136"/>
    </source>
</evidence>
<dbReference type="FunFam" id="3.30.200.20:FF:000421">
    <property type="entry name" value="Serine/threonine-protein kinase receptor"/>
    <property type="match status" value="1"/>
</dbReference>
<evidence type="ECO:0000256" key="11">
    <source>
        <dbReference type="ARBA" id="ARBA00022840"/>
    </source>
</evidence>
<keyword evidence="20" id="KW-1185">Reference proteome</keyword>
<keyword evidence="15" id="KW-0325">Glycoprotein</keyword>
<evidence type="ECO:0000256" key="1">
    <source>
        <dbReference type="ARBA" id="ARBA00004251"/>
    </source>
</evidence>
<dbReference type="GO" id="GO:0004674">
    <property type="term" value="F:protein serine/threonine kinase activity"/>
    <property type="evidence" value="ECO:0007669"/>
    <property type="project" value="UniProtKB-KW"/>
</dbReference>
<keyword evidence="8" id="KW-0430">Lectin</keyword>
<evidence type="ECO:0000256" key="10">
    <source>
        <dbReference type="ARBA" id="ARBA00022777"/>
    </source>
</evidence>
<evidence type="ECO:0000256" key="7">
    <source>
        <dbReference type="ARBA" id="ARBA00022729"/>
    </source>
</evidence>
<dbReference type="InterPro" id="IPR000719">
    <property type="entry name" value="Prot_kinase_dom"/>
</dbReference>
<keyword evidence="10" id="KW-0418">Kinase</keyword>
<dbReference type="GO" id="GO:0002229">
    <property type="term" value="P:defense response to oomycetes"/>
    <property type="evidence" value="ECO:0007669"/>
    <property type="project" value="UniProtKB-ARBA"/>
</dbReference>
<keyword evidence="7" id="KW-0732">Signal</keyword>
<reference evidence="19 20" key="1">
    <citation type="journal article" date="2023" name="Hortic Res">
        <title>Pangenome of water caltrop reveals structural variations and asymmetric subgenome divergence after allopolyploidization.</title>
        <authorList>
            <person name="Zhang X."/>
            <person name="Chen Y."/>
            <person name="Wang L."/>
            <person name="Yuan Y."/>
            <person name="Fang M."/>
            <person name="Shi L."/>
            <person name="Lu R."/>
            <person name="Comes H.P."/>
            <person name="Ma Y."/>
            <person name="Chen Y."/>
            <person name="Huang G."/>
            <person name="Zhou Y."/>
            <person name="Zheng Z."/>
            <person name="Qiu Y."/>
        </authorList>
    </citation>
    <scope>NUCLEOTIDE SEQUENCE [LARGE SCALE GENOMIC DNA]</scope>
    <source>
        <strain evidence="19">F231</strain>
    </source>
</reference>
<dbReference type="InterPro" id="IPR011009">
    <property type="entry name" value="Kinase-like_dom_sf"/>
</dbReference>
<evidence type="ECO:0000256" key="8">
    <source>
        <dbReference type="ARBA" id="ARBA00022734"/>
    </source>
</evidence>
<gene>
    <name evidence="19" type="ORF">SAY86_030742</name>
</gene>
<keyword evidence="6" id="KW-0812">Transmembrane</keyword>
<dbReference type="InterPro" id="IPR017441">
    <property type="entry name" value="Protein_kinase_ATP_BS"/>
</dbReference>
<feature type="binding site" evidence="16">
    <location>
        <position position="78"/>
    </location>
    <ligand>
        <name>ATP</name>
        <dbReference type="ChEBI" id="CHEBI:30616"/>
    </ligand>
</feature>
<evidence type="ECO:0000256" key="5">
    <source>
        <dbReference type="ARBA" id="ARBA00022679"/>
    </source>
</evidence>
<keyword evidence="17" id="KW-0723">Serine/threonine-protein kinase</keyword>
<dbReference type="PROSITE" id="PS00108">
    <property type="entry name" value="PROTEIN_KINASE_ST"/>
    <property type="match status" value="1"/>
</dbReference>
<dbReference type="Proteomes" id="UP001346149">
    <property type="component" value="Unassembled WGS sequence"/>
</dbReference>